<evidence type="ECO:0000313" key="3">
    <source>
        <dbReference type="Proteomes" id="UP000800200"/>
    </source>
</evidence>
<dbReference type="OrthoDB" id="3558752at2759"/>
<keyword evidence="1" id="KW-0472">Membrane</keyword>
<organism evidence="2 3">
    <name type="scientific">Zopfia rhizophila CBS 207.26</name>
    <dbReference type="NCBI Taxonomy" id="1314779"/>
    <lineage>
        <taxon>Eukaryota</taxon>
        <taxon>Fungi</taxon>
        <taxon>Dikarya</taxon>
        <taxon>Ascomycota</taxon>
        <taxon>Pezizomycotina</taxon>
        <taxon>Dothideomycetes</taxon>
        <taxon>Dothideomycetes incertae sedis</taxon>
        <taxon>Zopfiaceae</taxon>
        <taxon>Zopfia</taxon>
    </lineage>
</organism>
<name>A0A6A6DR21_9PEZI</name>
<feature type="transmembrane region" description="Helical" evidence="1">
    <location>
        <begin position="83"/>
        <end position="103"/>
    </location>
</feature>
<reference evidence="2" key="1">
    <citation type="journal article" date="2020" name="Stud. Mycol.">
        <title>101 Dothideomycetes genomes: a test case for predicting lifestyles and emergence of pathogens.</title>
        <authorList>
            <person name="Haridas S."/>
            <person name="Albert R."/>
            <person name="Binder M."/>
            <person name="Bloem J."/>
            <person name="Labutti K."/>
            <person name="Salamov A."/>
            <person name="Andreopoulos B."/>
            <person name="Baker S."/>
            <person name="Barry K."/>
            <person name="Bills G."/>
            <person name="Bluhm B."/>
            <person name="Cannon C."/>
            <person name="Castanera R."/>
            <person name="Culley D."/>
            <person name="Daum C."/>
            <person name="Ezra D."/>
            <person name="Gonzalez J."/>
            <person name="Henrissat B."/>
            <person name="Kuo A."/>
            <person name="Liang C."/>
            <person name="Lipzen A."/>
            <person name="Lutzoni F."/>
            <person name="Magnuson J."/>
            <person name="Mondo S."/>
            <person name="Nolan M."/>
            <person name="Ohm R."/>
            <person name="Pangilinan J."/>
            <person name="Park H.-J."/>
            <person name="Ramirez L."/>
            <person name="Alfaro M."/>
            <person name="Sun H."/>
            <person name="Tritt A."/>
            <person name="Yoshinaga Y."/>
            <person name="Zwiers L.-H."/>
            <person name="Turgeon B."/>
            <person name="Goodwin S."/>
            <person name="Spatafora J."/>
            <person name="Crous P."/>
            <person name="Grigoriev I."/>
        </authorList>
    </citation>
    <scope>NUCLEOTIDE SEQUENCE</scope>
    <source>
        <strain evidence="2">CBS 207.26</strain>
    </source>
</reference>
<accession>A0A6A6DR21</accession>
<dbReference type="Proteomes" id="UP000800200">
    <property type="component" value="Unassembled WGS sequence"/>
</dbReference>
<keyword evidence="3" id="KW-1185">Reference proteome</keyword>
<keyword evidence="1" id="KW-0812">Transmembrane</keyword>
<keyword evidence="1" id="KW-1133">Transmembrane helix</keyword>
<evidence type="ECO:0000256" key="1">
    <source>
        <dbReference type="SAM" id="Phobius"/>
    </source>
</evidence>
<protein>
    <submittedName>
        <fullName evidence="2">Uncharacterized protein</fullName>
    </submittedName>
</protein>
<gene>
    <name evidence="2" type="ORF">K469DRAFT_691609</name>
</gene>
<dbReference type="AlphaFoldDB" id="A0A6A6DR21"/>
<sequence length="395" mass="44466">MVPPLSLEMHQWLESLENKRTKMEDFRSTTASVVFDIDRWRKCRGSGCAHKLAPSSAQLRYSGRYINFLTNVSLIIVRQRSTYIISFILQVLHIVVLTVYTYLYRAQMISRSYPFMSFNYVGFGASCVGQGTSSEARSVKALSSRKSASISSSSVGIALGDGCVEKADLSVLNTAPVPVASSCKTVHYLRKELYFITQWYFDHRSSLYRNGAKAGPEKEDLQYSSLTEFQHTVLAFKCELQYTPDSKECWMPLEGIEKWNANPHSSKVGEARRIITGWLHLSLKRVKNGREPYPQDMSRYKKMVMDENVLCTELPEKYKWIVGFDVLPSLEWVKGGSTGDDRQEKIVRIGSIGGSSGGSTGELSIQAMVLPERPALGYRSKGFGKHIGFMDYQTG</sequence>
<evidence type="ECO:0000313" key="2">
    <source>
        <dbReference type="EMBL" id="KAF2181991.1"/>
    </source>
</evidence>
<dbReference type="EMBL" id="ML994650">
    <property type="protein sequence ID" value="KAF2181991.1"/>
    <property type="molecule type" value="Genomic_DNA"/>
</dbReference>
<proteinExistence type="predicted"/>